<accession>A0A392T1V6</accession>
<sequence length="18" mass="2062">DREVDQAPWAYGRSVEAL</sequence>
<dbReference type="AlphaFoldDB" id="A0A392T1V6"/>
<organism evidence="1 2">
    <name type="scientific">Trifolium medium</name>
    <dbReference type="NCBI Taxonomy" id="97028"/>
    <lineage>
        <taxon>Eukaryota</taxon>
        <taxon>Viridiplantae</taxon>
        <taxon>Streptophyta</taxon>
        <taxon>Embryophyta</taxon>
        <taxon>Tracheophyta</taxon>
        <taxon>Spermatophyta</taxon>
        <taxon>Magnoliopsida</taxon>
        <taxon>eudicotyledons</taxon>
        <taxon>Gunneridae</taxon>
        <taxon>Pentapetalae</taxon>
        <taxon>rosids</taxon>
        <taxon>fabids</taxon>
        <taxon>Fabales</taxon>
        <taxon>Fabaceae</taxon>
        <taxon>Papilionoideae</taxon>
        <taxon>50 kb inversion clade</taxon>
        <taxon>NPAAA clade</taxon>
        <taxon>Hologalegina</taxon>
        <taxon>IRL clade</taxon>
        <taxon>Trifolieae</taxon>
        <taxon>Trifolium</taxon>
    </lineage>
</organism>
<evidence type="ECO:0000313" key="1">
    <source>
        <dbReference type="EMBL" id="MCI55103.1"/>
    </source>
</evidence>
<reference evidence="1 2" key="1">
    <citation type="journal article" date="2018" name="Front. Plant Sci.">
        <title>Red Clover (Trifolium pratense) and Zigzag Clover (T. medium) - A Picture of Genomic Similarities and Differences.</title>
        <authorList>
            <person name="Dluhosova J."/>
            <person name="Istvanek J."/>
            <person name="Nedelnik J."/>
            <person name="Repkova J."/>
        </authorList>
    </citation>
    <scope>NUCLEOTIDE SEQUENCE [LARGE SCALE GENOMIC DNA]</scope>
    <source>
        <strain evidence="2">cv. 10/8</strain>
        <tissue evidence="1">Leaf</tissue>
    </source>
</reference>
<comment type="caution">
    <text evidence="1">The sequence shown here is derived from an EMBL/GenBank/DDBJ whole genome shotgun (WGS) entry which is preliminary data.</text>
</comment>
<dbReference type="Proteomes" id="UP000265520">
    <property type="component" value="Unassembled WGS sequence"/>
</dbReference>
<evidence type="ECO:0000313" key="2">
    <source>
        <dbReference type="Proteomes" id="UP000265520"/>
    </source>
</evidence>
<dbReference type="EMBL" id="LXQA010490766">
    <property type="protein sequence ID" value="MCI55103.1"/>
    <property type="molecule type" value="Genomic_DNA"/>
</dbReference>
<name>A0A392T1V6_9FABA</name>
<feature type="non-terminal residue" evidence="1">
    <location>
        <position position="1"/>
    </location>
</feature>
<keyword evidence="2" id="KW-1185">Reference proteome</keyword>
<proteinExistence type="predicted"/>
<protein>
    <submittedName>
        <fullName evidence="1">Uncharacterized protein</fullName>
    </submittedName>
</protein>